<dbReference type="AlphaFoldDB" id="A0A090LAA0"/>
<dbReference type="GeneID" id="36376820"/>
<evidence type="ECO:0000313" key="1">
    <source>
        <dbReference type="EMBL" id="CEF64455.1"/>
    </source>
</evidence>
<dbReference type="CTD" id="36376820"/>
<dbReference type="eggNOG" id="ENOG502T1KT">
    <property type="taxonomic scope" value="Eukaryota"/>
</dbReference>
<dbReference type="OMA" id="LAWQPMK"/>
<organism evidence="1">
    <name type="scientific">Strongyloides ratti</name>
    <name type="common">Parasitic roundworm</name>
    <dbReference type="NCBI Taxonomy" id="34506"/>
    <lineage>
        <taxon>Eukaryota</taxon>
        <taxon>Metazoa</taxon>
        <taxon>Ecdysozoa</taxon>
        <taxon>Nematoda</taxon>
        <taxon>Chromadorea</taxon>
        <taxon>Rhabditida</taxon>
        <taxon>Tylenchina</taxon>
        <taxon>Panagrolaimomorpha</taxon>
        <taxon>Strongyloidoidea</taxon>
        <taxon>Strongyloididae</taxon>
        <taxon>Strongyloides</taxon>
    </lineage>
</organism>
<proteinExistence type="predicted"/>
<reference evidence="1" key="1">
    <citation type="submission" date="2014-09" db="EMBL/GenBank/DDBJ databases">
        <authorList>
            <person name="Aslett A.Martin."/>
        </authorList>
    </citation>
    <scope>NUCLEOTIDE SEQUENCE</scope>
    <source>
        <strain evidence="1">ED321 Heterogonic</strain>
    </source>
</reference>
<dbReference type="Proteomes" id="UP000035682">
    <property type="component" value="Unplaced"/>
</dbReference>
<reference evidence="2" key="2">
    <citation type="submission" date="2014-09" db="EMBL/GenBank/DDBJ databases">
        <authorList>
            <person name="Martin A.A."/>
        </authorList>
    </citation>
    <scope>NUCLEOTIDE SEQUENCE</scope>
    <source>
        <strain evidence="2">ED321</strain>
    </source>
</reference>
<evidence type="ECO:0000313" key="2">
    <source>
        <dbReference type="Proteomes" id="UP000035682"/>
    </source>
</evidence>
<dbReference type="EMBL" id="LN609528">
    <property type="protein sequence ID" value="CEF64455.1"/>
    <property type="molecule type" value="Genomic_DNA"/>
</dbReference>
<dbReference type="OrthoDB" id="5864411at2759"/>
<keyword evidence="2" id="KW-1185">Reference proteome</keyword>
<dbReference type="WormBase" id="SRAE_1000270900">
    <property type="protein sequence ID" value="SRP01202"/>
    <property type="gene ID" value="WBGene00259325"/>
</dbReference>
<sequence>MTSYFKSTLVWIYCFILIVYGAPNYLLKEELSLLRQQLDQIENQIGMESEIDNVPLVIQKPMRSGDKVRRQLAWQPMKRSLAWQPMKKKSIDNYYDSKEDVVNILENRLMEVLSAGERLGVSAGDVIDHLRRSRNTM</sequence>
<gene>
    <name evidence="1 3 4" type="ORF">SRAE_1000270900</name>
</gene>
<dbReference type="RefSeq" id="XP_024503656.1">
    <property type="nucleotide sequence ID" value="XM_024649817.1"/>
</dbReference>
<dbReference type="WBParaSite" id="SRAE_1000270900.1">
    <property type="protein sequence ID" value="SRAE_1000270900.1"/>
    <property type="gene ID" value="WBGene00259325"/>
</dbReference>
<evidence type="ECO:0000313" key="4">
    <source>
        <dbReference type="WormBase" id="SRAE_1000270900"/>
    </source>
</evidence>
<name>A0A090LAA0_STRRB</name>
<reference evidence="3" key="3">
    <citation type="submission" date="2020-12" db="UniProtKB">
        <authorList>
            <consortium name="WormBaseParasite"/>
        </authorList>
    </citation>
    <scope>IDENTIFICATION</scope>
</reference>
<accession>A0A090LAA0</accession>
<evidence type="ECO:0000313" key="3">
    <source>
        <dbReference type="WBParaSite" id="SRAE_1000270900.1"/>
    </source>
</evidence>
<protein>
    <submittedName>
        <fullName evidence="1 3">Uncharacterized protein</fullName>
    </submittedName>
</protein>